<dbReference type="Gene3D" id="3.10.129.10">
    <property type="entry name" value="Hotdog Thioesterase"/>
    <property type="match status" value="1"/>
</dbReference>
<dbReference type="PANTHER" id="PTHR13078">
    <property type="entry name" value="PEROXISOMAL MULTIFUNCTIONAL ENZYME TYPE 2-RELATED"/>
    <property type="match status" value="1"/>
</dbReference>
<accession>A0ABP8GX65</accession>
<dbReference type="CDD" id="cd03448">
    <property type="entry name" value="HDE_HSD"/>
    <property type="match status" value="1"/>
</dbReference>
<evidence type="ECO:0000313" key="4">
    <source>
        <dbReference type="Proteomes" id="UP001501671"/>
    </source>
</evidence>
<comment type="caution">
    <text evidence="3">The sequence shown here is derived from an EMBL/GenBank/DDBJ whole genome shotgun (WGS) entry which is preliminary data.</text>
</comment>
<organism evidence="3 4">
    <name type="scientific">Pigmentiphaga soli</name>
    <dbReference type="NCBI Taxonomy" id="1007095"/>
    <lineage>
        <taxon>Bacteria</taxon>
        <taxon>Pseudomonadati</taxon>
        <taxon>Pseudomonadota</taxon>
        <taxon>Betaproteobacteria</taxon>
        <taxon>Burkholderiales</taxon>
        <taxon>Alcaligenaceae</taxon>
        <taxon>Pigmentiphaga</taxon>
    </lineage>
</organism>
<reference evidence="4" key="1">
    <citation type="journal article" date="2019" name="Int. J. Syst. Evol. Microbiol.">
        <title>The Global Catalogue of Microorganisms (GCM) 10K type strain sequencing project: providing services to taxonomists for standard genome sequencing and annotation.</title>
        <authorList>
            <consortium name="The Broad Institute Genomics Platform"/>
            <consortium name="The Broad Institute Genome Sequencing Center for Infectious Disease"/>
            <person name="Wu L."/>
            <person name="Ma J."/>
        </authorList>
    </citation>
    <scope>NUCLEOTIDE SEQUENCE [LARGE SCALE GENOMIC DNA]</scope>
    <source>
        <strain evidence="4">JCM 17666</strain>
    </source>
</reference>
<protein>
    <submittedName>
        <fullName evidence="3">MaoC/PaaZ C-terminal domain-containing protein</fullName>
    </submittedName>
</protein>
<keyword evidence="4" id="KW-1185">Reference proteome</keyword>
<dbReference type="Pfam" id="PF22622">
    <property type="entry name" value="MFE-2_hydrat-2_N"/>
    <property type="match status" value="1"/>
</dbReference>
<dbReference type="SUPFAM" id="SSF54637">
    <property type="entry name" value="Thioesterase/thiol ester dehydrase-isomerase"/>
    <property type="match status" value="2"/>
</dbReference>
<evidence type="ECO:0000313" key="3">
    <source>
        <dbReference type="EMBL" id="GAA4331202.1"/>
    </source>
</evidence>
<dbReference type="EMBL" id="BAABFO010000008">
    <property type="protein sequence ID" value="GAA4331202.1"/>
    <property type="molecule type" value="Genomic_DNA"/>
</dbReference>
<dbReference type="InterPro" id="IPR054357">
    <property type="entry name" value="MFE-2_N"/>
</dbReference>
<dbReference type="Pfam" id="PF01575">
    <property type="entry name" value="MaoC_dehydratas"/>
    <property type="match status" value="1"/>
</dbReference>
<evidence type="ECO:0000259" key="1">
    <source>
        <dbReference type="Pfam" id="PF01575"/>
    </source>
</evidence>
<gene>
    <name evidence="3" type="ORF">GCM10023144_19550</name>
</gene>
<dbReference type="InterPro" id="IPR002539">
    <property type="entry name" value="MaoC-like_dom"/>
</dbReference>
<sequence>MAIDYEKLLAWRIADARHSYTLRDTLLYALSVGLGADPEDERQLDYVYERDLSVLPSMATVLASPSGWMRDPETGINPVGTLAIDQAFEIHAPIPVAGTVIGKSRVSDVRDLGPERGALICTERTVHDEATGKPLFTARQSSLARKDGGFGGPAGPAGPRHDMPAREPDFVCELPTADNAALLFRLHNKLDPKHPDAHADPALARKLGHRRPIVHGLYTFGIACHALLRTACDYDAARLRSMAARFTAVAYPGDVLRTEIWRDGNVLSFQCRAAGGAKPVLSNGRAELA</sequence>
<name>A0ABP8GX65_9BURK</name>
<feature type="domain" description="MaoC-like" evidence="1">
    <location>
        <begin position="165"/>
        <end position="270"/>
    </location>
</feature>
<proteinExistence type="predicted"/>
<feature type="domain" description="Peroxisomal multifunctional enzyme type 2-like N-terminal" evidence="2">
    <location>
        <begin position="19"/>
        <end position="145"/>
    </location>
</feature>
<dbReference type="RefSeq" id="WP_345248814.1">
    <property type="nucleotide sequence ID" value="NZ_BAABFO010000008.1"/>
</dbReference>
<dbReference type="PANTHER" id="PTHR13078:SF56">
    <property type="entry name" value="PEROXISOMAL MULTIFUNCTIONAL ENZYME TYPE 2"/>
    <property type="match status" value="1"/>
</dbReference>
<dbReference type="Proteomes" id="UP001501671">
    <property type="component" value="Unassembled WGS sequence"/>
</dbReference>
<dbReference type="InterPro" id="IPR029069">
    <property type="entry name" value="HotDog_dom_sf"/>
</dbReference>
<evidence type="ECO:0000259" key="2">
    <source>
        <dbReference type="Pfam" id="PF22622"/>
    </source>
</evidence>